<keyword evidence="2" id="KW-1185">Reference proteome</keyword>
<dbReference type="AlphaFoldDB" id="A0ABD5QR69"/>
<sequence length="215" mass="22728">MSHTPDRLVQLYGNFTATVVSDALDEHGMDGVITGLDPAHPDHTAVGRARPVEFEPAPEDVDRTNFPFDLFAEFAADDVLVLDGISAETSHWGELASRLAGTAGVRGTVIDGGYRDYNGIRDGEYPVFGAGTTPRSGQPRVRIASIGEPVTVGGVEIARNDVVVADATGIAVVPEDAAPAVAETAREILGKELVLDRRVENGADVETLVAEYDGF</sequence>
<dbReference type="Pfam" id="PF03737">
    <property type="entry name" value="RraA-like"/>
    <property type="match status" value="1"/>
</dbReference>
<gene>
    <name evidence="1" type="ORF">ACFPJA_08165</name>
</gene>
<name>A0ABD5QR69_9EURY</name>
<evidence type="ECO:0000313" key="2">
    <source>
        <dbReference type="Proteomes" id="UP001596145"/>
    </source>
</evidence>
<reference evidence="1 2" key="1">
    <citation type="journal article" date="2019" name="Int. J. Syst. Evol. Microbiol.">
        <title>The Global Catalogue of Microorganisms (GCM) 10K type strain sequencing project: providing services to taxonomists for standard genome sequencing and annotation.</title>
        <authorList>
            <consortium name="The Broad Institute Genomics Platform"/>
            <consortium name="The Broad Institute Genome Sequencing Center for Infectious Disease"/>
            <person name="Wu L."/>
            <person name="Ma J."/>
        </authorList>
    </citation>
    <scope>NUCLEOTIDE SEQUENCE [LARGE SCALE GENOMIC DNA]</scope>
    <source>
        <strain evidence="1 2">CGMCC 1.16026</strain>
    </source>
</reference>
<dbReference type="CDD" id="cd16841">
    <property type="entry name" value="RraA_family"/>
    <property type="match status" value="1"/>
</dbReference>
<dbReference type="Gene3D" id="3.50.30.40">
    <property type="entry name" value="Ribonuclease E inhibitor RraA/RraA-like"/>
    <property type="match status" value="1"/>
</dbReference>
<accession>A0ABD5QR69</accession>
<dbReference type="InterPro" id="IPR036704">
    <property type="entry name" value="RraA/RraA-like_sf"/>
</dbReference>
<dbReference type="Proteomes" id="UP001596145">
    <property type="component" value="Unassembled WGS sequence"/>
</dbReference>
<dbReference type="SUPFAM" id="SSF89562">
    <property type="entry name" value="RraA-like"/>
    <property type="match status" value="1"/>
</dbReference>
<comment type="caution">
    <text evidence="1">The sequence shown here is derived from an EMBL/GenBank/DDBJ whole genome shotgun (WGS) entry which is preliminary data.</text>
</comment>
<dbReference type="RefSeq" id="WP_122106220.1">
    <property type="nucleotide sequence ID" value="NZ_JBHSKV010000010.1"/>
</dbReference>
<dbReference type="InterPro" id="IPR005493">
    <property type="entry name" value="RraA/RraA-like"/>
</dbReference>
<dbReference type="EMBL" id="JBHSKV010000010">
    <property type="protein sequence ID" value="MFC5134695.1"/>
    <property type="molecule type" value="Genomic_DNA"/>
</dbReference>
<protein>
    <submittedName>
        <fullName evidence="1">RraA family protein</fullName>
    </submittedName>
</protein>
<evidence type="ECO:0000313" key="1">
    <source>
        <dbReference type="EMBL" id="MFC5134695.1"/>
    </source>
</evidence>
<organism evidence="1 2">
    <name type="scientific">Halorubrum glutamatedens</name>
    <dbReference type="NCBI Taxonomy" id="2707018"/>
    <lineage>
        <taxon>Archaea</taxon>
        <taxon>Methanobacteriati</taxon>
        <taxon>Methanobacteriota</taxon>
        <taxon>Stenosarchaea group</taxon>
        <taxon>Halobacteria</taxon>
        <taxon>Halobacteriales</taxon>
        <taxon>Haloferacaceae</taxon>
        <taxon>Halorubrum</taxon>
    </lineage>
</organism>
<dbReference type="PANTHER" id="PTHR33254:SF4">
    <property type="entry name" value="4-HYDROXY-4-METHYL-2-OXOGLUTARATE ALDOLASE 3-RELATED"/>
    <property type="match status" value="1"/>
</dbReference>
<proteinExistence type="predicted"/>
<dbReference type="PANTHER" id="PTHR33254">
    <property type="entry name" value="4-HYDROXY-4-METHYL-2-OXOGLUTARATE ALDOLASE 3-RELATED"/>
    <property type="match status" value="1"/>
</dbReference>